<dbReference type="Proteomes" id="UP001602370">
    <property type="component" value="Unassembled WGS sequence"/>
</dbReference>
<name>A0ABW6Y3M1_9ACTN</name>
<gene>
    <name evidence="1" type="ORF">ACFY8C_39420</name>
</gene>
<comment type="caution">
    <text evidence="1">The sequence shown here is derived from an EMBL/GenBank/DDBJ whole genome shotgun (WGS) entry which is preliminary data.</text>
</comment>
<reference evidence="1 2" key="1">
    <citation type="submission" date="2024-10" db="EMBL/GenBank/DDBJ databases">
        <title>The Natural Products Discovery Center: Release of the First 8490 Sequenced Strains for Exploring Actinobacteria Biosynthetic Diversity.</title>
        <authorList>
            <person name="Kalkreuter E."/>
            <person name="Kautsar S.A."/>
            <person name="Yang D."/>
            <person name="Bader C.D."/>
            <person name="Teijaro C.N."/>
            <person name="Fluegel L."/>
            <person name="Davis C.M."/>
            <person name="Simpson J.R."/>
            <person name="Lauterbach L."/>
            <person name="Steele A.D."/>
            <person name="Gui C."/>
            <person name="Meng S."/>
            <person name="Li G."/>
            <person name="Viehrig K."/>
            <person name="Ye F."/>
            <person name="Su P."/>
            <person name="Kiefer A.F."/>
            <person name="Nichols A."/>
            <person name="Cepeda A.J."/>
            <person name="Yan W."/>
            <person name="Fan B."/>
            <person name="Jiang Y."/>
            <person name="Adhikari A."/>
            <person name="Zheng C.-J."/>
            <person name="Schuster L."/>
            <person name="Cowan T.M."/>
            <person name="Smanski M.J."/>
            <person name="Chevrette M.G."/>
            <person name="De Carvalho L.P.S."/>
            <person name="Shen B."/>
        </authorList>
    </citation>
    <scope>NUCLEOTIDE SEQUENCE [LARGE SCALE GENOMIC DNA]</scope>
    <source>
        <strain evidence="1 2">NPDC012605</strain>
    </source>
</reference>
<keyword evidence="2" id="KW-1185">Reference proteome</keyword>
<protein>
    <submittedName>
        <fullName evidence="1">Uncharacterized protein</fullName>
    </submittedName>
</protein>
<dbReference type="EMBL" id="JBIBDZ010000023">
    <property type="protein sequence ID" value="MFF5924340.1"/>
    <property type="molecule type" value="Genomic_DNA"/>
</dbReference>
<evidence type="ECO:0000313" key="2">
    <source>
        <dbReference type="Proteomes" id="UP001602370"/>
    </source>
</evidence>
<proteinExistence type="predicted"/>
<sequence>MVSAIVDVAHELSNRRRESADYVSALWAAHQCLLAAEESELLHRQVVLAHHGAGDMEALRAAAARLARINEGLGGGVDMEAETAQLLSTLLPKPAILR</sequence>
<dbReference type="RefSeq" id="WP_030326803.1">
    <property type="nucleotide sequence ID" value="NZ_JBIBDZ010000023.1"/>
</dbReference>
<organism evidence="1 2">
    <name type="scientific">Streptomyces flavochromogenes</name>
    <dbReference type="NCBI Taxonomy" id="68199"/>
    <lineage>
        <taxon>Bacteria</taxon>
        <taxon>Bacillati</taxon>
        <taxon>Actinomycetota</taxon>
        <taxon>Actinomycetes</taxon>
        <taxon>Kitasatosporales</taxon>
        <taxon>Streptomycetaceae</taxon>
        <taxon>Streptomyces</taxon>
    </lineage>
</organism>
<evidence type="ECO:0000313" key="1">
    <source>
        <dbReference type="EMBL" id="MFF5924340.1"/>
    </source>
</evidence>
<accession>A0ABW6Y3M1</accession>